<dbReference type="CDD" id="cd16917">
    <property type="entry name" value="HATPase_UhpB-NarQ-NarX-like"/>
    <property type="match status" value="1"/>
</dbReference>
<dbReference type="RefSeq" id="WP_345121026.1">
    <property type="nucleotide sequence ID" value="NZ_BAABAT010000001.1"/>
</dbReference>
<evidence type="ECO:0000256" key="4">
    <source>
        <dbReference type="ARBA" id="ARBA00022679"/>
    </source>
</evidence>
<organism evidence="11 12">
    <name type="scientific">Dactylosporangium darangshiense</name>
    <dbReference type="NCBI Taxonomy" id="579108"/>
    <lineage>
        <taxon>Bacteria</taxon>
        <taxon>Bacillati</taxon>
        <taxon>Actinomycetota</taxon>
        <taxon>Actinomycetes</taxon>
        <taxon>Micromonosporales</taxon>
        <taxon>Micromonosporaceae</taxon>
        <taxon>Dactylosporangium</taxon>
    </lineage>
</organism>
<dbReference type="Gene3D" id="3.30.565.10">
    <property type="entry name" value="Histidine kinase-like ATPase, C-terminal domain"/>
    <property type="match status" value="1"/>
</dbReference>
<dbReference type="Pfam" id="PF07730">
    <property type="entry name" value="HisKA_3"/>
    <property type="match status" value="1"/>
</dbReference>
<dbReference type="Gene3D" id="1.20.5.1930">
    <property type="match status" value="1"/>
</dbReference>
<evidence type="ECO:0000256" key="9">
    <source>
        <dbReference type="SAM" id="Phobius"/>
    </source>
</evidence>
<keyword evidence="3" id="KW-0597">Phosphoprotein</keyword>
<dbReference type="SMART" id="SM00387">
    <property type="entry name" value="HATPase_c"/>
    <property type="match status" value="1"/>
</dbReference>
<dbReference type="InterPro" id="IPR050482">
    <property type="entry name" value="Sensor_HK_TwoCompSys"/>
</dbReference>
<keyword evidence="9" id="KW-0812">Transmembrane</keyword>
<evidence type="ECO:0000313" key="12">
    <source>
        <dbReference type="Proteomes" id="UP001500620"/>
    </source>
</evidence>
<keyword evidence="5" id="KW-0547">Nucleotide-binding</keyword>
<comment type="caution">
    <text evidence="11">The sequence shown here is derived from an EMBL/GenBank/DDBJ whole genome shotgun (WGS) entry which is preliminary data.</text>
</comment>
<dbReference type="InterPro" id="IPR011712">
    <property type="entry name" value="Sig_transdc_His_kin_sub3_dim/P"/>
</dbReference>
<dbReference type="PANTHER" id="PTHR24421">
    <property type="entry name" value="NITRATE/NITRITE SENSOR PROTEIN NARX-RELATED"/>
    <property type="match status" value="1"/>
</dbReference>
<keyword evidence="4" id="KW-0808">Transferase</keyword>
<dbReference type="SUPFAM" id="SSF55874">
    <property type="entry name" value="ATPase domain of HSP90 chaperone/DNA topoisomerase II/histidine kinase"/>
    <property type="match status" value="1"/>
</dbReference>
<evidence type="ECO:0000256" key="7">
    <source>
        <dbReference type="ARBA" id="ARBA00022840"/>
    </source>
</evidence>
<evidence type="ECO:0000256" key="3">
    <source>
        <dbReference type="ARBA" id="ARBA00022553"/>
    </source>
</evidence>
<keyword evidence="8" id="KW-0902">Two-component regulatory system</keyword>
<keyword evidence="9" id="KW-1133">Transmembrane helix</keyword>
<reference evidence="12" key="1">
    <citation type="journal article" date="2019" name="Int. J. Syst. Evol. Microbiol.">
        <title>The Global Catalogue of Microorganisms (GCM) 10K type strain sequencing project: providing services to taxonomists for standard genome sequencing and annotation.</title>
        <authorList>
            <consortium name="The Broad Institute Genomics Platform"/>
            <consortium name="The Broad Institute Genome Sequencing Center for Infectious Disease"/>
            <person name="Wu L."/>
            <person name="Ma J."/>
        </authorList>
    </citation>
    <scope>NUCLEOTIDE SEQUENCE [LARGE SCALE GENOMIC DNA]</scope>
    <source>
        <strain evidence="12">JCM 17441</strain>
    </source>
</reference>
<feature type="transmembrane region" description="Helical" evidence="9">
    <location>
        <begin position="116"/>
        <end position="143"/>
    </location>
</feature>
<dbReference type="EC" id="2.7.13.3" evidence="2"/>
<feature type="transmembrane region" description="Helical" evidence="9">
    <location>
        <begin position="41"/>
        <end position="58"/>
    </location>
</feature>
<dbReference type="GO" id="GO:0016301">
    <property type="term" value="F:kinase activity"/>
    <property type="evidence" value="ECO:0007669"/>
    <property type="project" value="UniProtKB-KW"/>
</dbReference>
<name>A0ABP8CWR2_9ACTN</name>
<dbReference type="EMBL" id="BAABAT010000001">
    <property type="protein sequence ID" value="GAA4244348.1"/>
    <property type="molecule type" value="Genomic_DNA"/>
</dbReference>
<evidence type="ECO:0000256" key="2">
    <source>
        <dbReference type="ARBA" id="ARBA00012438"/>
    </source>
</evidence>
<evidence type="ECO:0000256" key="5">
    <source>
        <dbReference type="ARBA" id="ARBA00022741"/>
    </source>
</evidence>
<comment type="catalytic activity">
    <reaction evidence="1">
        <text>ATP + protein L-histidine = ADP + protein N-phospho-L-histidine.</text>
        <dbReference type="EC" id="2.7.13.3"/>
    </reaction>
</comment>
<sequence length="389" mass="40871">MQPRPPLLERLRPGQRLALESAAGLGYALAAWALFAHKISPWPLALGGTALVALPVAVGRRRPMLAFAAALGGFWLAPVAPLLGFLAVAPLAYVLYQVAGRHPVRIGLPVLAVALTGPAATALTGHAGGVLPFAVALVVAWTVGYARGEHRRYGEELVRHHAGRAEGERERARRGAAEERLRIARELHDVVAHSMSVITVQAAFGRLVVRERPDEAGAALAAIETTGRQTLDEMRRLLGVLRADGTPDPDADMTPTPTLADLERLVAQAGQAGVKVELTITGRSRRLPAGVELSAYRIVQEALTNVARHAATTSARVTLGYRPDGLTIEVADHGRGGPVASTGLGLAGMRERVQLCGGHLEAAPLPGGGFLVAAQLPTPAVDAREEPVT</sequence>
<gene>
    <name evidence="11" type="ORF">GCM10022255_007070</name>
</gene>
<feature type="domain" description="Histidine kinase/HSP90-like ATPase" evidence="10">
    <location>
        <begin position="290"/>
        <end position="380"/>
    </location>
</feature>
<keyword evidence="7" id="KW-0067">ATP-binding</keyword>
<dbReference type="InterPro" id="IPR036890">
    <property type="entry name" value="HATPase_C_sf"/>
</dbReference>
<feature type="transmembrane region" description="Helical" evidence="9">
    <location>
        <begin position="65"/>
        <end position="96"/>
    </location>
</feature>
<evidence type="ECO:0000313" key="11">
    <source>
        <dbReference type="EMBL" id="GAA4244348.1"/>
    </source>
</evidence>
<keyword evidence="9" id="KW-0472">Membrane</keyword>
<accession>A0ABP8CWR2</accession>
<evidence type="ECO:0000256" key="6">
    <source>
        <dbReference type="ARBA" id="ARBA00022777"/>
    </source>
</evidence>
<keyword evidence="12" id="KW-1185">Reference proteome</keyword>
<evidence type="ECO:0000259" key="10">
    <source>
        <dbReference type="SMART" id="SM00387"/>
    </source>
</evidence>
<protein>
    <recommendedName>
        <fullName evidence="2">histidine kinase</fullName>
        <ecNumber evidence="2">2.7.13.3</ecNumber>
    </recommendedName>
</protein>
<feature type="transmembrane region" description="Helical" evidence="9">
    <location>
        <begin position="17"/>
        <end position="35"/>
    </location>
</feature>
<dbReference type="Pfam" id="PF02518">
    <property type="entry name" value="HATPase_c"/>
    <property type="match status" value="1"/>
</dbReference>
<proteinExistence type="predicted"/>
<evidence type="ECO:0000256" key="8">
    <source>
        <dbReference type="ARBA" id="ARBA00023012"/>
    </source>
</evidence>
<keyword evidence="6 11" id="KW-0418">Kinase</keyword>
<dbReference type="Proteomes" id="UP001500620">
    <property type="component" value="Unassembled WGS sequence"/>
</dbReference>
<evidence type="ECO:0000256" key="1">
    <source>
        <dbReference type="ARBA" id="ARBA00000085"/>
    </source>
</evidence>
<dbReference type="InterPro" id="IPR003594">
    <property type="entry name" value="HATPase_dom"/>
</dbReference>
<dbReference type="PANTHER" id="PTHR24421:SF10">
    <property type="entry name" value="NITRATE_NITRITE SENSOR PROTEIN NARQ"/>
    <property type="match status" value="1"/>
</dbReference>